<dbReference type="GO" id="GO:0046872">
    <property type="term" value="F:metal ion binding"/>
    <property type="evidence" value="ECO:0007669"/>
    <property type="project" value="UniProtKB-KW"/>
</dbReference>
<protein>
    <submittedName>
        <fullName evidence="7">Group 1 truncated hemoglobin</fullName>
    </submittedName>
</protein>
<dbReference type="Proteomes" id="UP001336250">
    <property type="component" value="Unassembled WGS sequence"/>
</dbReference>
<proteinExistence type="predicted"/>
<dbReference type="InterPro" id="IPR012292">
    <property type="entry name" value="Globin/Proto"/>
</dbReference>
<dbReference type="CDD" id="cd00454">
    <property type="entry name" value="TrHb1_N"/>
    <property type="match status" value="1"/>
</dbReference>
<evidence type="ECO:0000313" key="7">
    <source>
        <dbReference type="EMBL" id="MEF7614514.1"/>
    </source>
</evidence>
<evidence type="ECO:0000256" key="3">
    <source>
        <dbReference type="ARBA" id="ARBA00022723"/>
    </source>
</evidence>
<dbReference type="SUPFAM" id="SSF46458">
    <property type="entry name" value="Globin-like"/>
    <property type="match status" value="1"/>
</dbReference>
<keyword evidence="3 5" id="KW-0479">Metal-binding</keyword>
<dbReference type="GO" id="GO:0020037">
    <property type="term" value="F:heme binding"/>
    <property type="evidence" value="ECO:0007669"/>
    <property type="project" value="InterPro"/>
</dbReference>
<keyword evidence="1" id="KW-0813">Transport</keyword>
<gene>
    <name evidence="7" type="ORF">V4F39_11395</name>
</gene>
<dbReference type="AlphaFoldDB" id="A0AAW9Q5F8"/>
<dbReference type="GO" id="GO:0019825">
    <property type="term" value="F:oxygen binding"/>
    <property type="evidence" value="ECO:0007669"/>
    <property type="project" value="InterPro"/>
</dbReference>
<accession>A0AAW9Q5F8</accession>
<evidence type="ECO:0000256" key="2">
    <source>
        <dbReference type="ARBA" id="ARBA00022617"/>
    </source>
</evidence>
<comment type="caution">
    <text evidence="7">The sequence shown here is derived from an EMBL/GenBank/DDBJ whole genome shotgun (WGS) entry which is preliminary data.</text>
</comment>
<evidence type="ECO:0000256" key="4">
    <source>
        <dbReference type="ARBA" id="ARBA00023004"/>
    </source>
</evidence>
<sequence>MSFLLSMLHPAKRRVAAAAVLPVVLAACASAPEIPPSLYERLGGAPRVDLVAARTVDRAVADPRTRRGFEGVHLVTLKQGLAWQLCQVSGGVCAPGGEAMADAHNGLQITDAEFDALVTLLRQELDRAHVPPSAKNELLRQLAPARQGDVARAAPRG</sequence>
<feature type="chain" id="PRO_5043667705" evidence="6">
    <location>
        <begin position="32"/>
        <end position="157"/>
    </location>
</feature>
<dbReference type="EMBL" id="JAZIBG010000025">
    <property type="protein sequence ID" value="MEF7614514.1"/>
    <property type="molecule type" value="Genomic_DNA"/>
</dbReference>
<evidence type="ECO:0000256" key="1">
    <source>
        <dbReference type="ARBA" id="ARBA00022448"/>
    </source>
</evidence>
<keyword evidence="2 5" id="KW-0349">Heme</keyword>
<feature type="signal peptide" evidence="6">
    <location>
        <begin position="1"/>
        <end position="31"/>
    </location>
</feature>
<organism evidence="7 8">
    <name type="scientific">Aquincola agrisoli</name>
    <dbReference type="NCBI Taxonomy" id="3119538"/>
    <lineage>
        <taxon>Bacteria</taxon>
        <taxon>Pseudomonadati</taxon>
        <taxon>Pseudomonadota</taxon>
        <taxon>Betaproteobacteria</taxon>
        <taxon>Burkholderiales</taxon>
        <taxon>Sphaerotilaceae</taxon>
        <taxon>Aquincola</taxon>
    </lineage>
</organism>
<name>A0AAW9Q5F8_9BURK</name>
<keyword evidence="6" id="KW-0732">Signal</keyword>
<dbReference type="InterPro" id="IPR009050">
    <property type="entry name" value="Globin-like_sf"/>
</dbReference>
<keyword evidence="8" id="KW-1185">Reference proteome</keyword>
<keyword evidence="4 5" id="KW-0408">Iron</keyword>
<reference evidence="7 8" key="1">
    <citation type="submission" date="2024-02" db="EMBL/GenBank/DDBJ databases">
        <title>Genome sequence of Aquincola sp. MAHUQ-54.</title>
        <authorList>
            <person name="Huq M.A."/>
        </authorList>
    </citation>
    <scope>NUCLEOTIDE SEQUENCE [LARGE SCALE GENOMIC DNA]</scope>
    <source>
        <strain evidence="7 8">MAHUQ-54</strain>
    </source>
</reference>
<dbReference type="Gene3D" id="1.10.490.10">
    <property type="entry name" value="Globins"/>
    <property type="match status" value="1"/>
</dbReference>
<evidence type="ECO:0000256" key="5">
    <source>
        <dbReference type="PIRSR" id="PIRSR601486-1"/>
    </source>
</evidence>
<evidence type="ECO:0000256" key="6">
    <source>
        <dbReference type="SAM" id="SignalP"/>
    </source>
</evidence>
<dbReference type="InterPro" id="IPR001486">
    <property type="entry name" value="Hemoglobin_trunc"/>
</dbReference>
<dbReference type="Pfam" id="PF01152">
    <property type="entry name" value="Bac_globin"/>
    <property type="match status" value="1"/>
</dbReference>
<evidence type="ECO:0000313" key="8">
    <source>
        <dbReference type="Proteomes" id="UP001336250"/>
    </source>
</evidence>
<feature type="binding site" description="distal binding residue" evidence="5">
    <location>
        <position position="104"/>
    </location>
    <ligand>
        <name>heme</name>
        <dbReference type="ChEBI" id="CHEBI:30413"/>
    </ligand>
    <ligandPart>
        <name>Fe</name>
        <dbReference type="ChEBI" id="CHEBI:18248"/>
    </ligandPart>
</feature>